<dbReference type="PANTHER" id="PTHR12138">
    <property type="entry name" value="PRIMATE-EXPANDED PROTEIN FAMILY"/>
    <property type="match status" value="1"/>
</dbReference>
<dbReference type="AlphaFoldDB" id="A0A7N9CZ49"/>
<dbReference type="PANTHER" id="PTHR12138:SF135">
    <property type="entry name" value="SAM DOMAIN-CONTAINING PROTEIN"/>
    <property type="match status" value="1"/>
</dbReference>
<name>A0A7N9CZ49_MACFA</name>
<reference evidence="1" key="3">
    <citation type="submission" date="2025-09" db="UniProtKB">
        <authorList>
            <consortium name="Ensembl"/>
        </authorList>
    </citation>
    <scope>IDENTIFICATION</scope>
</reference>
<protein>
    <submittedName>
        <fullName evidence="1">Uncharacterized protein</fullName>
    </submittedName>
</protein>
<dbReference type="Proteomes" id="UP000233100">
    <property type="component" value="Chromosome 13"/>
</dbReference>
<sequence length="156" mass="16735">HDLGSPHSLPPGFKGFSYLSLPSSWDCRCSPPHLANFLSFFFFLRWSLALLPRLECSGTILAHCSLCPQGSSDSPASASSVAGITGTCHHTWLIFVFLVEMGFRHVGQAGLELLTSGDPPASASQSAGITGLNHHTQPSVLIFGRDRVSPCWPGWS</sequence>
<organism evidence="1 2">
    <name type="scientific">Macaca fascicularis</name>
    <name type="common">Crab-eating macaque</name>
    <name type="synonym">Cynomolgus monkey</name>
    <dbReference type="NCBI Taxonomy" id="9541"/>
    <lineage>
        <taxon>Eukaryota</taxon>
        <taxon>Metazoa</taxon>
        <taxon>Chordata</taxon>
        <taxon>Craniata</taxon>
        <taxon>Vertebrata</taxon>
        <taxon>Euteleostomi</taxon>
        <taxon>Mammalia</taxon>
        <taxon>Eutheria</taxon>
        <taxon>Euarchontoglires</taxon>
        <taxon>Primates</taxon>
        <taxon>Haplorrhini</taxon>
        <taxon>Catarrhini</taxon>
        <taxon>Cercopithecidae</taxon>
        <taxon>Cercopithecinae</taxon>
        <taxon>Macaca</taxon>
    </lineage>
</organism>
<dbReference type="Ensembl" id="ENSMFAT00000092635.1">
    <property type="protein sequence ID" value="ENSMFAP00000056076.1"/>
    <property type="gene ID" value="ENSMFAG00000057809.1"/>
</dbReference>
<dbReference type="PRINTS" id="PR02045">
    <property type="entry name" value="F138DOMAIN"/>
</dbReference>
<accession>A0A7N9CZ49</accession>
<evidence type="ECO:0000313" key="2">
    <source>
        <dbReference type="Proteomes" id="UP000233100"/>
    </source>
</evidence>
<reference evidence="1" key="2">
    <citation type="submission" date="2025-08" db="UniProtKB">
        <authorList>
            <consortium name="Ensembl"/>
        </authorList>
    </citation>
    <scope>IDENTIFICATION</scope>
</reference>
<reference evidence="1 2" key="1">
    <citation type="submission" date="2013-03" db="EMBL/GenBank/DDBJ databases">
        <authorList>
            <person name="Warren W."/>
            <person name="Wilson R.K."/>
        </authorList>
    </citation>
    <scope>NUCLEOTIDE SEQUENCE</scope>
</reference>
<evidence type="ECO:0000313" key="1">
    <source>
        <dbReference type="Ensembl" id="ENSMFAP00000056076.1"/>
    </source>
</evidence>
<keyword evidence="2" id="KW-1185">Reference proteome</keyword>
<dbReference type="GeneTree" id="ENSGT01150000286943"/>
<proteinExistence type="predicted"/>